<proteinExistence type="predicted"/>
<sequence>MLCCAAGPGIGFDNGLDFGNELGIDNGLGIAVGSGGTGQGFGGGVGNELDFGNGVGAGGDLGLGGGFGLGNDLGGISNDVGVGISNDIIGNERDFRSFTNNGAGQIGVIGEFDQGIPIDFSKLQAIDRLDFPLDGTQRIPEMLEPELSLMDSIPEMNGPALIDPGLGASNRGRFLGINAPDMAPVGLDTNALQDLSGLVGGPFDPILDIGAGRAPSSKSRKKSKSPKKVTETVDIKVDVIKKGGNKKPENGNRKGRHHGAKGVMQSGSGSVPFGANPGGAGLLPGDIVDPSAFFGGAAGGGGRGRGIGGRGALVDQGMENPLGILMDGQINGAGAGGVHGDLGASSGLFFQGGPQDALGIDAIAGIPGNIDLQNGHFGPESIQGGGGSGTGGKSGIIGFDGLVGQSGGLGLDAFPADAGALGVGAGAGNQAFDNQGLIDPMLQASNGFNDQMTFLDPTQPNGGPHGEIPMGPDAQHAGASASGGNINLDLASLLPGDVLGGLDLTGGSNAHGGVSNKNMGGPGEQGHSGGGVIGLADLGGAASGKGGASGGNGRETMESCLSRGEELWCDAKPSWGSTPGVQGWCNTNCQNGACNYERCTCSCISGAEFDFRMSSSASQKF</sequence>
<feature type="region of interest" description="Disordered" evidence="1">
    <location>
        <begin position="210"/>
        <end position="265"/>
    </location>
</feature>
<feature type="region of interest" description="Disordered" evidence="1">
    <location>
        <begin position="456"/>
        <end position="481"/>
    </location>
</feature>
<name>K1PQF5_MAGGI</name>
<feature type="compositionally biased region" description="Basic and acidic residues" evidence="1">
    <location>
        <begin position="228"/>
        <end position="252"/>
    </location>
</feature>
<evidence type="ECO:0000313" key="2">
    <source>
        <dbReference type="EMBL" id="EKC18620.1"/>
    </source>
</evidence>
<dbReference type="HOGENOM" id="CLU_440234_0_0_1"/>
<feature type="compositionally biased region" description="Basic residues" evidence="1">
    <location>
        <begin position="218"/>
        <end position="227"/>
    </location>
</feature>
<organism evidence="2">
    <name type="scientific">Magallana gigas</name>
    <name type="common">Pacific oyster</name>
    <name type="synonym">Crassostrea gigas</name>
    <dbReference type="NCBI Taxonomy" id="29159"/>
    <lineage>
        <taxon>Eukaryota</taxon>
        <taxon>Metazoa</taxon>
        <taxon>Spiralia</taxon>
        <taxon>Lophotrochozoa</taxon>
        <taxon>Mollusca</taxon>
        <taxon>Bivalvia</taxon>
        <taxon>Autobranchia</taxon>
        <taxon>Pteriomorphia</taxon>
        <taxon>Ostreida</taxon>
        <taxon>Ostreoidea</taxon>
        <taxon>Ostreidae</taxon>
        <taxon>Magallana</taxon>
    </lineage>
</organism>
<dbReference type="AlphaFoldDB" id="K1PQF5"/>
<accession>K1PQF5</accession>
<dbReference type="EMBL" id="JH817033">
    <property type="protein sequence ID" value="EKC18620.1"/>
    <property type="molecule type" value="Genomic_DNA"/>
</dbReference>
<gene>
    <name evidence="2" type="ORF">CGI_10011712</name>
</gene>
<evidence type="ECO:0000256" key="1">
    <source>
        <dbReference type="SAM" id="MobiDB-lite"/>
    </source>
</evidence>
<reference evidence="2" key="1">
    <citation type="journal article" date="2012" name="Nature">
        <title>The oyster genome reveals stress adaptation and complexity of shell formation.</title>
        <authorList>
            <person name="Zhang G."/>
            <person name="Fang X."/>
            <person name="Guo X."/>
            <person name="Li L."/>
            <person name="Luo R."/>
            <person name="Xu F."/>
            <person name="Yang P."/>
            <person name="Zhang L."/>
            <person name="Wang X."/>
            <person name="Qi H."/>
            <person name="Xiong Z."/>
            <person name="Que H."/>
            <person name="Xie Y."/>
            <person name="Holland P.W."/>
            <person name="Paps J."/>
            <person name="Zhu Y."/>
            <person name="Wu F."/>
            <person name="Chen Y."/>
            <person name="Wang J."/>
            <person name="Peng C."/>
            <person name="Meng J."/>
            <person name="Yang L."/>
            <person name="Liu J."/>
            <person name="Wen B."/>
            <person name="Zhang N."/>
            <person name="Huang Z."/>
            <person name="Zhu Q."/>
            <person name="Feng Y."/>
            <person name="Mount A."/>
            <person name="Hedgecock D."/>
            <person name="Xu Z."/>
            <person name="Liu Y."/>
            <person name="Domazet-Loso T."/>
            <person name="Du Y."/>
            <person name="Sun X."/>
            <person name="Zhang S."/>
            <person name="Liu B."/>
            <person name="Cheng P."/>
            <person name="Jiang X."/>
            <person name="Li J."/>
            <person name="Fan D."/>
            <person name="Wang W."/>
            <person name="Fu W."/>
            <person name="Wang T."/>
            <person name="Wang B."/>
            <person name="Zhang J."/>
            <person name="Peng Z."/>
            <person name="Li Y."/>
            <person name="Li N."/>
            <person name="Wang J."/>
            <person name="Chen M."/>
            <person name="He Y."/>
            <person name="Tan F."/>
            <person name="Song X."/>
            <person name="Zheng Q."/>
            <person name="Huang R."/>
            <person name="Yang H."/>
            <person name="Du X."/>
            <person name="Chen L."/>
            <person name="Yang M."/>
            <person name="Gaffney P.M."/>
            <person name="Wang S."/>
            <person name="Luo L."/>
            <person name="She Z."/>
            <person name="Ming Y."/>
            <person name="Huang W."/>
            <person name="Zhang S."/>
            <person name="Huang B."/>
            <person name="Zhang Y."/>
            <person name="Qu T."/>
            <person name="Ni P."/>
            <person name="Miao G."/>
            <person name="Wang J."/>
            <person name="Wang Q."/>
            <person name="Steinberg C.E."/>
            <person name="Wang H."/>
            <person name="Li N."/>
            <person name="Qian L."/>
            <person name="Zhang G."/>
            <person name="Li Y."/>
            <person name="Yang H."/>
            <person name="Liu X."/>
            <person name="Wang J."/>
            <person name="Yin Y."/>
            <person name="Wang J."/>
        </authorList>
    </citation>
    <scope>NUCLEOTIDE SEQUENCE [LARGE SCALE GENOMIC DNA]</scope>
    <source>
        <strain evidence="2">05x7-T-G4-1.051#20</strain>
    </source>
</reference>
<dbReference type="InParanoid" id="K1PQF5"/>
<protein>
    <submittedName>
        <fullName evidence="2">Uncharacterized protein</fullName>
    </submittedName>
</protein>